<gene>
    <name evidence="2" type="ORF">Ahy_B08g094139</name>
</gene>
<comment type="caution">
    <text evidence="2">The sequence shown here is derived from an EMBL/GenBank/DDBJ whole genome shotgun (WGS) entry which is preliminary data.</text>
</comment>
<dbReference type="Proteomes" id="UP000289738">
    <property type="component" value="Chromosome B08"/>
</dbReference>
<evidence type="ECO:0000313" key="2">
    <source>
        <dbReference type="EMBL" id="RYQ98063.1"/>
    </source>
</evidence>
<reference evidence="2 3" key="1">
    <citation type="submission" date="2019-01" db="EMBL/GenBank/DDBJ databases">
        <title>Sequencing of cultivated peanut Arachis hypogaea provides insights into genome evolution and oil improvement.</title>
        <authorList>
            <person name="Chen X."/>
        </authorList>
    </citation>
    <scope>NUCLEOTIDE SEQUENCE [LARGE SCALE GENOMIC DNA]</scope>
    <source>
        <strain evidence="3">cv. Fuhuasheng</strain>
        <tissue evidence="2">Leaves</tissue>
    </source>
</reference>
<protein>
    <submittedName>
        <fullName evidence="2">Uncharacterized protein</fullName>
    </submittedName>
</protein>
<evidence type="ECO:0000256" key="1">
    <source>
        <dbReference type="SAM" id="MobiDB-lite"/>
    </source>
</evidence>
<organism evidence="2 3">
    <name type="scientific">Arachis hypogaea</name>
    <name type="common">Peanut</name>
    <dbReference type="NCBI Taxonomy" id="3818"/>
    <lineage>
        <taxon>Eukaryota</taxon>
        <taxon>Viridiplantae</taxon>
        <taxon>Streptophyta</taxon>
        <taxon>Embryophyta</taxon>
        <taxon>Tracheophyta</taxon>
        <taxon>Spermatophyta</taxon>
        <taxon>Magnoliopsida</taxon>
        <taxon>eudicotyledons</taxon>
        <taxon>Gunneridae</taxon>
        <taxon>Pentapetalae</taxon>
        <taxon>rosids</taxon>
        <taxon>fabids</taxon>
        <taxon>Fabales</taxon>
        <taxon>Fabaceae</taxon>
        <taxon>Papilionoideae</taxon>
        <taxon>50 kb inversion clade</taxon>
        <taxon>dalbergioids sensu lato</taxon>
        <taxon>Dalbergieae</taxon>
        <taxon>Pterocarpus clade</taxon>
        <taxon>Arachis</taxon>
    </lineage>
</organism>
<dbReference type="Gramene" id="arahy.Tifrunner.gnm2.ann2.Ah18g050200.1">
    <property type="protein sequence ID" value="arahy.Tifrunner.gnm2.ann2.Ah18g050200.1-CDS-1"/>
    <property type="gene ID" value="arahy.Tifrunner.gnm2.ann2.Ah18g050200"/>
</dbReference>
<dbReference type="OrthoDB" id="1729447at2759"/>
<dbReference type="AlphaFoldDB" id="A0A444Y826"/>
<accession>A0A444Y826</accession>
<dbReference type="EMBL" id="SDMP01000018">
    <property type="protein sequence ID" value="RYQ98063.1"/>
    <property type="molecule type" value="Genomic_DNA"/>
</dbReference>
<dbReference type="PANTHER" id="PTHR37721">
    <property type="entry name" value="OS05G0464200 PROTEIN"/>
    <property type="match status" value="1"/>
</dbReference>
<proteinExistence type="predicted"/>
<sequence>MASTPEKKRSSFPPKRGQIKAEIFNGLASSVVSTVSKVGESLRNVIGNGGTSPSSSSTSTPPPSAYNSEGNNDDVS</sequence>
<feature type="region of interest" description="Disordered" evidence="1">
    <location>
        <begin position="43"/>
        <end position="76"/>
    </location>
</feature>
<keyword evidence="3" id="KW-1185">Reference proteome</keyword>
<dbReference type="PANTHER" id="PTHR37721:SF1">
    <property type="entry name" value="OS05G0464200 PROTEIN"/>
    <property type="match status" value="1"/>
</dbReference>
<name>A0A444Y826_ARAHY</name>
<evidence type="ECO:0000313" key="3">
    <source>
        <dbReference type="Proteomes" id="UP000289738"/>
    </source>
</evidence>